<dbReference type="AlphaFoldDB" id="A0A4R8GVW6"/>
<comment type="caution">
    <text evidence="5">The sequence shown here is derived from an EMBL/GenBank/DDBJ whole genome shotgun (WGS) entry which is preliminary data.</text>
</comment>
<proteinExistence type="inferred from homology"/>
<dbReference type="GO" id="GO:0140737">
    <property type="term" value="C:encapsulin nanocompartment"/>
    <property type="evidence" value="ECO:0007669"/>
    <property type="project" value="UniProtKB-SubCell"/>
</dbReference>
<protein>
    <recommendedName>
        <fullName evidence="4">Type 1 encapsulin shell protein</fullName>
    </recommendedName>
</protein>
<dbReference type="RefSeq" id="WP_134118476.1">
    <property type="nucleotide sequence ID" value="NZ_SOEG01000035.1"/>
</dbReference>
<reference evidence="5 6" key="1">
    <citation type="submission" date="2019-03" db="EMBL/GenBank/DDBJ databases">
        <title>Subsurface microbial communities from deep shales in Ohio and West Virginia, USA.</title>
        <authorList>
            <person name="Wrighton K."/>
        </authorList>
    </citation>
    <scope>NUCLEOTIDE SEQUENCE [LARGE SCALE GENOMIC DNA]</scope>
    <source>
        <strain evidence="5 6">MSL 6dP</strain>
    </source>
</reference>
<comment type="similarity">
    <text evidence="2">Belongs to the encapsulin family. Family 1 subfamily.</text>
</comment>
<dbReference type="STRING" id="926561.GCA_000379025_01852"/>
<dbReference type="Pfam" id="PF04454">
    <property type="entry name" value="Linocin_M18"/>
    <property type="match status" value="1"/>
</dbReference>
<sequence length="268" mass="30126">MSNLRKSLAPITPEAWEFIEEEARDVLNIKLTGRRAVDFIGPKGIDFAAVNTGRRVLFDDSELEGIRYFKRHVLPLIEVEVPFKMNLEEIEALVRGAEDVDTDPLIEAAEKVARAENEAIFYGMDEVSIEGLIDSSAQEIIDVNEKEGIVSAVATGVKNLVIENIEGPYILLLGPKMFSMLYKLNKLDDKGYPTRKRLEELIEGKVIPAPVLGDKGILLSTRGEDFELIVGEDISIGFNYQDRDELEFFFLESFTFRVNTPEAIVVLK</sequence>
<dbReference type="Proteomes" id="UP000295832">
    <property type="component" value="Unassembled WGS sequence"/>
</dbReference>
<evidence type="ECO:0000313" key="6">
    <source>
        <dbReference type="Proteomes" id="UP000295832"/>
    </source>
</evidence>
<gene>
    <name evidence="5" type="ORF">C7959_1353</name>
</gene>
<evidence type="ECO:0000256" key="1">
    <source>
        <dbReference type="ARBA" id="ARBA00033738"/>
    </source>
</evidence>
<dbReference type="PIRSF" id="PIRSF019254">
    <property type="entry name" value="CFP29"/>
    <property type="match status" value="1"/>
</dbReference>
<organism evidence="5 6">
    <name type="scientific">Orenia marismortui</name>
    <dbReference type="NCBI Taxonomy" id="46469"/>
    <lineage>
        <taxon>Bacteria</taxon>
        <taxon>Bacillati</taxon>
        <taxon>Bacillota</taxon>
        <taxon>Clostridia</taxon>
        <taxon>Halanaerobiales</taxon>
        <taxon>Halobacteroidaceae</taxon>
        <taxon>Orenia</taxon>
    </lineage>
</organism>
<comment type="subcellular location">
    <subcellularLocation>
        <location evidence="1">Encapsulin nanocompartment</location>
    </subcellularLocation>
</comment>
<dbReference type="InterPro" id="IPR051429">
    <property type="entry name" value="Encapsulin_nc"/>
</dbReference>
<dbReference type="PANTHER" id="PTHR37165:SF1">
    <property type="entry name" value="TYPE 1 ENCAPSULIN SHELL PROTEIN"/>
    <property type="match status" value="1"/>
</dbReference>
<evidence type="ECO:0000256" key="3">
    <source>
        <dbReference type="ARBA" id="ARBA00033787"/>
    </source>
</evidence>
<dbReference type="InterPro" id="IPR007544">
    <property type="entry name" value="ENCAP"/>
</dbReference>
<dbReference type="NCBIfam" id="NF041155">
    <property type="entry name" value="encap_f1"/>
    <property type="match status" value="1"/>
</dbReference>
<evidence type="ECO:0000313" key="5">
    <source>
        <dbReference type="EMBL" id="TDX47814.1"/>
    </source>
</evidence>
<dbReference type="PANTHER" id="PTHR37165">
    <property type="entry name" value="PEPTIDASE U56 FAMILY"/>
    <property type="match status" value="1"/>
</dbReference>
<name>A0A4R8GVW6_9FIRM</name>
<keyword evidence="6" id="KW-1185">Reference proteome</keyword>
<evidence type="ECO:0000256" key="2">
    <source>
        <dbReference type="ARBA" id="ARBA00033743"/>
    </source>
</evidence>
<keyword evidence="3" id="KW-1284">Encapsulin nanocompartment</keyword>
<dbReference type="EMBL" id="SOEG01000035">
    <property type="protein sequence ID" value="TDX47814.1"/>
    <property type="molecule type" value="Genomic_DNA"/>
</dbReference>
<dbReference type="Gene3D" id="3.30.2320.10">
    <property type="entry name" value="hypothetical protein PF0899 domain"/>
    <property type="match status" value="1"/>
</dbReference>
<evidence type="ECO:0000256" key="4">
    <source>
        <dbReference type="ARBA" id="ARBA00050023"/>
    </source>
</evidence>
<accession>A0A4R8GVW6</accession>
<dbReference type="Gene3D" id="3.30.2400.30">
    <property type="match status" value="1"/>
</dbReference>